<dbReference type="Ensembl" id="ENSMALT00000027632.1">
    <property type="protein sequence ID" value="ENSMALP00000027130.1"/>
    <property type="gene ID" value="ENSMALG00000018823.1"/>
</dbReference>
<dbReference type="InterPro" id="IPR027417">
    <property type="entry name" value="P-loop_NTPase"/>
</dbReference>
<dbReference type="Proteomes" id="UP000261600">
    <property type="component" value="Unplaced"/>
</dbReference>
<accession>A0A3Q3K2X1</accession>
<dbReference type="CTD" id="794214"/>
<dbReference type="InterPro" id="IPR041075">
    <property type="entry name" value="NOD1/2_WH"/>
</dbReference>
<reference evidence="10" key="1">
    <citation type="submission" date="2025-08" db="UniProtKB">
        <authorList>
            <consortium name="Ensembl"/>
        </authorList>
    </citation>
    <scope>IDENTIFICATION</scope>
</reference>
<keyword evidence="5" id="KW-0547">Nucleotide-binding</keyword>
<evidence type="ECO:0000259" key="8">
    <source>
        <dbReference type="PROSITE" id="PS50824"/>
    </source>
</evidence>
<dbReference type="Pfam" id="PF02758">
    <property type="entry name" value="PYRIN"/>
    <property type="match status" value="1"/>
</dbReference>
<dbReference type="PROSITE" id="PS50824">
    <property type="entry name" value="DAPIN"/>
    <property type="match status" value="1"/>
</dbReference>
<feature type="domain" description="Pyrin" evidence="8">
    <location>
        <begin position="156"/>
        <end position="243"/>
    </location>
</feature>
<sequence>MMDDTEIEAMATLSGSSSIGDPVSERGHSLVDEDGEDWLYPERRPSLDLGPSPMDTSQWHYVDQALTPALSYSSMASEERSNTMNDDDGVSTNDDDGVSTRVQLDRTDSYSSCYSMDSDDCEKRTPKVKSKDDTVSELPNAPELIQDPNTIRHPSLTVKFTFKAIANILQKLSEKDVKRFKMMLWQRYPQSFNTPPQGLDLVDLVDRMLECYSLEVSLQVTKVLLDEMGQKKLIDYLETLCIRNEVRHDLCETLKRIYGEVYEDVAMQGERKPFDEVFTDLNITTNCDSGPNIEHEVMTIVKLDSNRKPGKLLSTSDILSSKRLDRSNTKLVVLTGVPGSGKSMAVRRLILDWCEQRSHEHVSFLIPLPFRELRQFEGSEVSLLEIIQKLYPETKKLREEDYRGEDCKIMFVFDGLDEYNDNLDFNTTELLGDYTRPTTLNVIVVNLLRDRLLYRGLFLVTTRPQVRRYIPWDMSYNEIEVLGFRDPDKDEYFKKRFKNPDQATRVIAYINSFKTLRIMCHLPLFCSLVADECQHIFREKGTQAELPRSITYMYTKLLLVLIRQHRVFRAPGHTPNEERDFLMKLGKVAFNMLEQGQFKITKTDWKDTGIDDTEAVINSGLCTQYITKPYVLFQEKVLSFIHPTMQEYLAALYVFLSFRNLGKNIFEQQHLKAKVRGIFKPHKAMELYKSAVDRSLLCEDGKLDLFLRFLFGMALNTNLELLQTFCTASIKGPSVIEDAAVLIKKRLRENPSRSNNLQHCLEELGVSAAEAASY</sequence>
<proteinExistence type="predicted"/>
<evidence type="ECO:0000256" key="5">
    <source>
        <dbReference type="ARBA" id="ARBA00022741"/>
    </source>
</evidence>
<evidence type="ECO:0000256" key="3">
    <source>
        <dbReference type="ARBA" id="ARBA00022614"/>
    </source>
</evidence>
<keyword evidence="3" id="KW-0433">Leucine-rich repeat</keyword>
<dbReference type="PANTHER" id="PTHR24106">
    <property type="entry name" value="NACHT, LRR AND CARD DOMAINS-CONTAINING"/>
    <property type="match status" value="1"/>
</dbReference>
<dbReference type="SMART" id="SM01289">
    <property type="entry name" value="PYRIN"/>
    <property type="match status" value="1"/>
</dbReference>
<keyword evidence="2" id="KW-0963">Cytoplasm</keyword>
<dbReference type="InterPro" id="IPR004020">
    <property type="entry name" value="DAPIN"/>
</dbReference>
<feature type="region of interest" description="Disordered" evidence="7">
    <location>
        <begin position="1"/>
        <end position="52"/>
    </location>
</feature>
<keyword evidence="11" id="KW-1185">Reference proteome</keyword>
<dbReference type="GO" id="GO:0005524">
    <property type="term" value="F:ATP binding"/>
    <property type="evidence" value="ECO:0007669"/>
    <property type="project" value="UniProtKB-KW"/>
</dbReference>
<evidence type="ECO:0000256" key="4">
    <source>
        <dbReference type="ARBA" id="ARBA00022737"/>
    </source>
</evidence>
<dbReference type="Gene3D" id="1.10.533.10">
    <property type="entry name" value="Death Domain, Fas"/>
    <property type="match status" value="1"/>
</dbReference>
<feature type="compositionally biased region" description="Basic and acidic residues" evidence="7">
    <location>
        <begin position="121"/>
        <end position="134"/>
    </location>
</feature>
<dbReference type="Pfam" id="PF14484">
    <property type="entry name" value="FISNA"/>
    <property type="match status" value="1"/>
</dbReference>
<dbReference type="GeneID" id="109959588"/>
<dbReference type="GO" id="GO:0005737">
    <property type="term" value="C:cytoplasm"/>
    <property type="evidence" value="ECO:0007669"/>
    <property type="project" value="UniProtKB-SubCell"/>
</dbReference>
<dbReference type="STRING" id="43700.ENSMALP00000027130"/>
<name>A0A3Q3K2X1_MONAL</name>
<evidence type="ECO:0000256" key="6">
    <source>
        <dbReference type="ARBA" id="ARBA00022840"/>
    </source>
</evidence>
<dbReference type="InterPro" id="IPR007111">
    <property type="entry name" value="NACHT_NTPase"/>
</dbReference>
<dbReference type="InterPro" id="IPR051261">
    <property type="entry name" value="NLR"/>
</dbReference>
<dbReference type="AlphaFoldDB" id="A0A3Q3K2X1"/>
<dbReference type="InterPro" id="IPR011029">
    <property type="entry name" value="DEATH-like_dom_sf"/>
</dbReference>
<dbReference type="InterPro" id="IPR029495">
    <property type="entry name" value="NACHT-assoc"/>
</dbReference>
<keyword evidence="4" id="KW-0677">Repeat</keyword>
<evidence type="ECO:0000256" key="1">
    <source>
        <dbReference type="ARBA" id="ARBA00004496"/>
    </source>
</evidence>
<evidence type="ECO:0008006" key="12">
    <source>
        <dbReference type="Google" id="ProtNLM"/>
    </source>
</evidence>
<dbReference type="Pfam" id="PF05729">
    <property type="entry name" value="NACHT"/>
    <property type="match status" value="1"/>
</dbReference>
<dbReference type="RefSeq" id="XP_020454738.1">
    <property type="nucleotide sequence ID" value="XM_020599082.1"/>
</dbReference>
<evidence type="ECO:0000313" key="11">
    <source>
        <dbReference type="Proteomes" id="UP000261600"/>
    </source>
</evidence>
<dbReference type="Pfam" id="PF17779">
    <property type="entry name" value="WHD_NOD2"/>
    <property type="match status" value="1"/>
</dbReference>
<feature type="region of interest" description="Disordered" evidence="7">
    <location>
        <begin position="74"/>
        <end position="148"/>
    </location>
</feature>
<reference evidence="10" key="2">
    <citation type="submission" date="2025-09" db="UniProtKB">
        <authorList>
            <consortium name="Ensembl"/>
        </authorList>
    </citation>
    <scope>IDENTIFICATION</scope>
</reference>
<evidence type="ECO:0000256" key="7">
    <source>
        <dbReference type="SAM" id="MobiDB-lite"/>
    </source>
</evidence>
<dbReference type="SMART" id="SM01288">
    <property type="entry name" value="FISNA"/>
    <property type="match status" value="1"/>
</dbReference>
<dbReference type="SUPFAM" id="SSF47986">
    <property type="entry name" value="DEATH domain"/>
    <property type="match status" value="1"/>
</dbReference>
<feature type="domain" description="NACHT" evidence="9">
    <location>
        <begin position="330"/>
        <end position="464"/>
    </location>
</feature>
<dbReference type="SUPFAM" id="SSF52540">
    <property type="entry name" value="P-loop containing nucleoside triphosphate hydrolases"/>
    <property type="match status" value="1"/>
</dbReference>
<protein>
    <recommendedName>
        <fullName evidence="12">NACHT domain-containing protein</fullName>
    </recommendedName>
</protein>
<evidence type="ECO:0000256" key="2">
    <source>
        <dbReference type="ARBA" id="ARBA00022490"/>
    </source>
</evidence>
<dbReference type="Pfam" id="PF17776">
    <property type="entry name" value="NLRC4_HD2"/>
    <property type="match status" value="1"/>
</dbReference>
<dbReference type="RefSeq" id="XP_020454736.1">
    <property type="nucleotide sequence ID" value="XM_020599080.1"/>
</dbReference>
<dbReference type="PROSITE" id="PS50837">
    <property type="entry name" value="NACHT"/>
    <property type="match status" value="1"/>
</dbReference>
<comment type="subcellular location">
    <subcellularLocation>
        <location evidence="1">Cytoplasm</location>
    </subcellularLocation>
</comment>
<feature type="compositionally biased region" description="Acidic residues" evidence="7">
    <location>
        <begin position="85"/>
        <end position="97"/>
    </location>
</feature>
<dbReference type="InterPro" id="IPR041267">
    <property type="entry name" value="NLRP_HD2"/>
</dbReference>
<evidence type="ECO:0000259" key="9">
    <source>
        <dbReference type="PROSITE" id="PS50837"/>
    </source>
</evidence>
<keyword evidence="6" id="KW-0067">ATP-binding</keyword>
<organism evidence="10 11">
    <name type="scientific">Monopterus albus</name>
    <name type="common">Swamp eel</name>
    <dbReference type="NCBI Taxonomy" id="43700"/>
    <lineage>
        <taxon>Eukaryota</taxon>
        <taxon>Metazoa</taxon>
        <taxon>Chordata</taxon>
        <taxon>Craniata</taxon>
        <taxon>Vertebrata</taxon>
        <taxon>Euteleostomi</taxon>
        <taxon>Actinopterygii</taxon>
        <taxon>Neopterygii</taxon>
        <taxon>Teleostei</taxon>
        <taxon>Neoteleostei</taxon>
        <taxon>Acanthomorphata</taxon>
        <taxon>Anabantaria</taxon>
        <taxon>Synbranchiformes</taxon>
        <taxon>Synbranchidae</taxon>
        <taxon>Monopterus</taxon>
    </lineage>
</organism>
<evidence type="ECO:0000313" key="10">
    <source>
        <dbReference type="Ensembl" id="ENSMALP00000027130.1"/>
    </source>
</evidence>
<dbReference type="Gene3D" id="3.40.50.300">
    <property type="entry name" value="P-loop containing nucleotide triphosphate hydrolases"/>
    <property type="match status" value="1"/>
</dbReference>
<dbReference type="KEGG" id="malb:109959588"/>
<dbReference type="RefSeq" id="XP_020454737.1">
    <property type="nucleotide sequence ID" value="XM_020599081.1"/>
</dbReference>
<dbReference type="OrthoDB" id="120976at2759"/>